<comment type="caution">
    <text evidence="1">The sequence shown here is derived from an EMBL/GenBank/DDBJ whole genome shotgun (WGS) entry which is preliminary data.</text>
</comment>
<protein>
    <submittedName>
        <fullName evidence="1">Uncharacterized protein</fullName>
    </submittedName>
</protein>
<sequence>MLFMWNRAQFENLHQVVSNIFTAPNSEQFLIRLLEREEREQAQELIMQELLTNDPIVTAFNFDPDSERFLRQTIEEYLNQDIALGCFTQNGNTLVSIDCLYVRNLKDEFPTPEEKYEWTEPFRRLMKYVRLIEIAINHPKKCNYLTSFGIFTLAAYRDLRIPSELIRKRVHMAEVLRIEVIGSAFIGTEMLEAAETNKYKVQRTFKGSEDLAKFDLSFDLPEDIFPIEVMVKIRSNNQSRRRQGVRPRTRRQSALERRRLRSGPGPSTERLRSGPGPSAERLRSGPGPSAERLRSGPGPSAERLRSGPGPSAERLRSGPGPSAERLRSGPGPSAERSNP</sequence>
<reference evidence="1" key="1">
    <citation type="submission" date="2023-03" db="EMBL/GenBank/DDBJ databases">
        <title>Chromosome-level genomes of two armyworms, Mythimna separata and Mythimna loreyi, provide insights into the biosynthesis and reception of sex pheromones.</title>
        <authorList>
            <person name="Zhao H."/>
        </authorList>
    </citation>
    <scope>NUCLEOTIDE SEQUENCE</scope>
    <source>
        <strain evidence="1">BeijingLab</strain>
    </source>
</reference>
<organism evidence="1 2">
    <name type="scientific">Mythimna loreyi</name>
    <dbReference type="NCBI Taxonomy" id="667449"/>
    <lineage>
        <taxon>Eukaryota</taxon>
        <taxon>Metazoa</taxon>
        <taxon>Ecdysozoa</taxon>
        <taxon>Arthropoda</taxon>
        <taxon>Hexapoda</taxon>
        <taxon>Insecta</taxon>
        <taxon>Pterygota</taxon>
        <taxon>Neoptera</taxon>
        <taxon>Endopterygota</taxon>
        <taxon>Lepidoptera</taxon>
        <taxon>Glossata</taxon>
        <taxon>Ditrysia</taxon>
        <taxon>Noctuoidea</taxon>
        <taxon>Noctuidae</taxon>
        <taxon>Noctuinae</taxon>
        <taxon>Hadenini</taxon>
        <taxon>Mythimna</taxon>
    </lineage>
</organism>
<dbReference type="EMBL" id="CM056804">
    <property type="protein sequence ID" value="KAJ8706374.1"/>
    <property type="molecule type" value="Genomic_DNA"/>
</dbReference>
<keyword evidence="2" id="KW-1185">Reference proteome</keyword>
<evidence type="ECO:0000313" key="2">
    <source>
        <dbReference type="Proteomes" id="UP001231649"/>
    </source>
</evidence>
<accession>A0ACC2Q2B0</accession>
<evidence type="ECO:0000313" key="1">
    <source>
        <dbReference type="EMBL" id="KAJ8706374.1"/>
    </source>
</evidence>
<proteinExistence type="predicted"/>
<gene>
    <name evidence="1" type="ORF">PYW08_011000</name>
</gene>
<dbReference type="Proteomes" id="UP001231649">
    <property type="component" value="Chromosome 28"/>
</dbReference>
<name>A0ACC2Q2B0_9NEOP</name>